<feature type="active site" description="Nucleophile; methyl group acceptor" evidence="8">
    <location>
        <position position="130"/>
    </location>
</feature>
<evidence type="ECO:0000256" key="5">
    <source>
        <dbReference type="ARBA" id="ARBA00022763"/>
    </source>
</evidence>
<evidence type="ECO:0000256" key="6">
    <source>
        <dbReference type="ARBA" id="ARBA00023204"/>
    </source>
</evidence>
<dbReference type="CDD" id="cd06445">
    <property type="entry name" value="ATase"/>
    <property type="match status" value="1"/>
</dbReference>
<evidence type="ECO:0000256" key="4">
    <source>
        <dbReference type="ARBA" id="ARBA00022679"/>
    </source>
</evidence>
<keyword evidence="12" id="KW-1185">Reference proteome</keyword>
<protein>
    <recommendedName>
        <fullName evidence="8">Methylated-DNA--protein-cysteine methyltransferase</fullName>
        <ecNumber evidence="8">2.1.1.63</ecNumber>
    </recommendedName>
    <alternativeName>
        <fullName evidence="8">6-O-methylguanine-DNA methyltransferase</fullName>
        <shortName evidence="8">MGMT</shortName>
    </alternativeName>
    <alternativeName>
        <fullName evidence="8">O-6-methylguanine-DNA-alkyltransferase</fullName>
    </alternativeName>
</protein>
<dbReference type="Gene3D" id="3.30.160.70">
    <property type="entry name" value="Methylated DNA-protein cysteine methyltransferase domain"/>
    <property type="match status" value="1"/>
</dbReference>
<proteinExistence type="inferred from homology"/>
<keyword evidence="3 8" id="KW-0489">Methyltransferase</keyword>
<evidence type="ECO:0000259" key="9">
    <source>
        <dbReference type="Pfam" id="PF01035"/>
    </source>
</evidence>
<dbReference type="InterPro" id="IPR008332">
    <property type="entry name" value="MethylG_MeTrfase_N"/>
</dbReference>
<organism evidence="11 12">
    <name type="scientific">Undibacterium macrobrachii</name>
    <dbReference type="NCBI Taxonomy" id="1119058"/>
    <lineage>
        <taxon>Bacteria</taxon>
        <taxon>Pseudomonadati</taxon>
        <taxon>Pseudomonadota</taxon>
        <taxon>Betaproteobacteria</taxon>
        <taxon>Burkholderiales</taxon>
        <taxon>Oxalobacteraceae</taxon>
        <taxon>Undibacterium</taxon>
    </lineage>
</organism>
<dbReference type="EMBL" id="BMYT01000002">
    <property type="protein sequence ID" value="GGX09114.1"/>
    <property type="molecule type" value="Genomic_DNA"/>
</dbReference>
<dbReference type="RefSeq" id="WP_189345353.1">
    <property type="nucleotide sequence ID" value="NZ_BMYT01000002.1"/>
</dbReference>
<dbReference type="InterPro" id="IPR014048">
    <property type="entry name" value="MethylDNA_cys_MeTrfase_DNA-bd"/>
</dbReference>
<comment type="subcellular location">
    <subcellularLocation>
        <location evidence="8">Cytoplasm</location>
    </subcellularLocation>
</comment>
<evidence type="ECO:0000313" key="11">
    <source>
        <dbReference type="EMBL" id="GGX09114.1"/>
    </source>
</evidence>
<dbReference type="InterPro" id="IPR023546">
    <property type="entry name" value="MGMT"/>
</dbReference>
<gene>
    <name evidence="11" type="ORF">GCM10011282_14160</name>
</gene>
<keyword evidence="6 8" id="KW-0234">DNA repair</keyword>
<dbReference type="PROSITE" id="PS00374">
    <property type="entry name" value="MGMT"/>
    <property type="match status" value="1"/>
</dbReference>
<dbReference type="PANTHER" id="PTHR10815">
    <property type="entry name" value="METHYLATED-DNA--PROTEIN-CYSTEINE METHYLTRANSFERASE"/>
    <property type="match status" value="1"/>
</dbReference>
<reference evidence="12" key="1">
    <citation type="journal article" date="2019" name="Int. J. Syst. Evol. Microbiol.">
        <title>The Global Catalogue of Microorganisms (GCM) 10K type strain sequencing project: providing services to taxonomists for standard genome sequencing and annotation.</title>
        <authorList>
            <consortium name="The Broad Institute Genomics Platform"/>
            <consortium name="The Broad Institute Genome Sequencing Center for Infectious Disease"/>
            <person name="Wu L."/>
            <person name="Ma J."/>
        </authorList>
    </citation>
    <scope>NUCLEOTIDE SEQUENCE [LARGE SCALE GENOMIC DNA]</scope>
    <source>
        <strain evidence="12">KCTC 23916</strain>
    </source>
</reference>
<name>A0ABQ2XD95_9BURK</name>
<evidence type="ECO:0000256" key="2">
    <source>
        <dbReference type="ARBA" id="ARBA00022490"/>
    </source>
</evidence>
<dbReference type="HAMAP" id="MF_00772">
    <property type="entry name" value="OGT"/>
    <property type="match status" value="1"/>
</dbReference>
<dbReference type="InterPro" id="IPR036217">
    <property type="entry name" value="MethylDNA_cys_MeTrfase_DNAb"/>
</dbReference>
<dbReference type="InterPro" id="IPR001497">
    <property type="entry name" value="MethylDNA_cys_MeTrfase_AS"/>
</dbReference>
<dbReference type="GO" id="GO:0032259">
    <property type="term" value="P:methylation"/>
    <property type="evidence" value="ECO:0007669"/>
    <property type="project" value="UniProtKB-KW"/>
</dbReference>
<comment type="miscellaneous">
    <text evidence="8">This enzyme catalyzes only one turnover and therefore is not strictly catalytic. According to one definition, an enzyme is a biocatalyst that acts repeatedly and over many reaction cycles.</text>
</comment>
<dbReference type="NCBIfam" id="TIGR00589">
    <property type="entry name" value="ogt"/>
    <property type="match status" value="1"/>
</dbReference>
<comment type="catalytic activity">
    <reaction evidence="1 8">
        <text>a 4-O-methyl-thymidine in DNA + L-cysteinyl-[protein] = a thymidine in DNA + S-methyl-L-cysteinyl-[protein]</text>
        <dbReference type="Rhea" id="RHEA:53428"/>
        <dbReference type="Rhea" id="RHEA-COMP:10131"/>
        <dbReference type="Rhea" id="RHEA-COMP:10132"/>
        <dbReference type="Rhea" id="RHEA-COMP:13555"/>
        <dbReference type="Rhea" id="RHEA-COMP:13556"/>
        <dbReference type="ChEBI" id="CHEBI:29950"/>
        <dbReference type="ChEBI" id="CHEBI:82612"/>
        <dbReference type="ChEBI" id="CHEBI:137386"/>
        <dbReference type="ChEBI" id="CHEBI:137387"/>
        <dbReference type="EC" id="2.1.1.63"/>
    </reaction>
</comment>
<accession>A0ABQ2XD95</accession>
<dbReference type="Proteomes" id="UP000620127">
    <property type="component" value="Unassembled WGS sequence"/>
</dbReference>
<dbReference type="PANTHER" id="PTHR10815:SF5">
    <property type="entry name" value="METHYLATED-DNA--PROTEIN-CYSTEINE METHYLTRANSFERASE"/>
    <property type="match status" value="1"/>
</dbReference>
<comment type="caution">
    <text evidence="11">The sequence shown here is derived from an EMBL/GenBank/DDBJ whole genome shotgun (WGS) entry which is preliminary data.</text>
</comment>
<dbReference type="SUPFAM" id="SSF53155">
    <property type="entry name" value="Methylated DNA-protein cysteine methyltransferase domain"/>
    <property type="match status" value="1"/>
</dbReference>
<evidence type="ECO:0000256" key="7">
    <source>
        <dbReference type="ARBA" id="ARBA00049348"/>
    </source>
</evidence>
<sequence length="160" mass="17781">MPKKFLIHPSPYGPLRLLASELGLAGIYFSEHKHLQPDSAWHADSNDALLKDAAQQLDAYFAGQLREFDLPLDRTQGTPFQQEVWRALQTIPYGEVRSYSALAQQIGRPKAIRALGVANGRNPLSIVIPCHRVIAANGDLQGYAGGLENKRRLLLLESRQ</sequence>
<dbReference type="Gene3D" id="1.10.10.10">
    <property type="entry name" value="Winged helix-like DNA-binding domain superfamily/Winged helix DNA-binding domain"/>
    <property type="match status" value="1"/>
</dbReference>
<feature type="domain" description="Methylated-DNA-[protein]-cysteine S-methyltransferase DNA binding" evidence="9">
    <location>
        <begin position="79"/>
        <end position="158"/>
    </location>
</feature>
<keyword evidence="4 8" id="KW-0808">Transferase</keyword>
<evidence type="ECO:0000313" key="12">
    <source>
        <dbReference type="Proteomes" id="UP000620127"/>
    </source>
</evidence>
<evidence type="ECO:0000259" key="10">
    <source>
        <dbReference type="Pfam" id="PF02870"/>
    </source>
</evidence>
<dbReference type="SUPFAM" id="SSF46767">
    <property type="entry name" value="Methylated DNA-protein cysteine methyltransferase, C-terminal domain"/>
    <property type="match status" value="1"/>
</dbReference>
<comment type="function">
    <text evidence="8">Involved in the cellular defense against the biological effects of O6-methylguanine (O6-MeG) and O4-methylthymine (O4-MeT) in DNA. Repairs the methylated nucleobase in DNA by stoichiometrically transferring the methyl group to a cysteine residue in the enzyme. This is a suicide reaction: the enzyme is irreversibly inactivated.</text>
</comment>
<dbReference type="Pfam" id="PF01035">
    <property type="entry name" value="DNA_binding_1"/>
    <property type="match status" value="1"/>
</dbReference>
<keyword evidence="2 8" id="KW-0963">Cytoplasm</keyword>
<evidence type="ECO:0000256" key="3">
    <source>
        <dbReference type="ARBA" id="ARBA00022603"/>
    </source>
</evidence>
<keyword evidence="5 8" id="KW-0227">DNA damage</keyword>
<dbReference type="EC" id="2.1.1.63" evidence="8"/>
<evidence type="ECO:0000256" key="8">
    <source>
        <dbReference type="HAMAP-Rule" id="MF_00772"/>
    </source>
</evidence>
<evidence type="ECO:0000256" key="1">
    <source>
        <dbReference type="ARBA" id="ARBA00001286"/>
    </source>
</evidence>
<dbReference type="GO" id="GO:0008168">
    <property type="term" value="F:methyltransferase activity"/>
    <property type="evidence" value="ECO:0007669"/>
    <property type="project" value="UniProtKB-KW"/>
</dbReference>
<comment type="similarity">
    <text evidence="8">Belongs to the MGMT family.</text>
</comment>
<dbReference type="InterPro" id="IPR036388">
    <property type="entry name" value="WH-like_DNA-bd_sf"/>
</dbReference>
<feature type="domain" description="Methylguanine DNA methyltransferase ribonuclease-like" evidence="10">
    <location>
        <begin position="9"/>
        <end position="73"/>
    </location>
</feature>
<dbReference type="InterPro" id="IPR036631">
    <property type="entry name" value="MGMT_N_sf"/>
</dbReference>
<dbReference type="Pfam" id="PF02870">
    <property type="entry name" value="Methyltransf_1N"/>
    <property type="match status" value="1"/>
</dbReference>
<comment type="catalytic activity">
    <reaction evidence="7 8">
        <text>a 6-O-methyl-2'-deoxyguanosine in DNA + L-cysteinyl-[protein] = S-methyl-L-cysteinyl-[protein] + a 2'-deoxyguanosine in DNA</text>
        <dbReference type="Rhea" id="RHEA:24000"/>
        <dbReference type="Rhea" id="RHEA-COMP:10131"/>
        <dbReference type="Rhea" id="RHEA-COMP:10132"/>
        <dbReference type="Rhea" id="RHEA-COMP:11367"/>
        <dbReference type="Rhea" id="RHEA-COMP:11368"/>
        <dbReference type="ChEBI" id="CHEBI:29950"/>
        <dbReference type="ChEBI" id="CHEBI:82612"/>
        <dbReference type="ChEBI" id="CHEBI:85445"/>
        <dbReference type="ChEBI" id="CHEBI:85448"/>
        <dbReference type="EC" id="2.1.1.63"/>
    </reaction>
</comment>